<keyword evidence="5" id="KW-0057">Aromatic amino acid biosynthesis</keyword>
<organism evidence="8">
    <name type="scientific">marine sediment metagenome</name>
    <dbReference type="NCBI Taxonomy" id="412755"/>
    <lineage>
        <taxon>unclassified sequences</taxon>
        <taxon>metagenomes</taxon>
        <taxon>ecological metagenomes</taxon>
    </lineage>
</organism>
<dbReference type="PANTHER" id="PTHR42894">
    <property type="entry name" value="N-(5'-PHOSPHORIBOSYL)ANTHRANILATE ISOMERASE"/>
    <property type="match status" value="1"/>
</dbReference>
<evidence type="ECO:0000256" key="5">
    <source>
        <dbReference type="ARBA" id="ARBA00023141"/>
    </source>
</evidence>
<sequence>MVRIKICGITNEKDALWAVNLGADYIGFNFYKNSPRKISPKLVAQIIGKLPSFTQPVGVFVNEEMKAVKRIAEKCRLNLVQLHGEESPEYCRELQAQSARLKIIKAFRIRDKESLEGMERYGVDYYLLDSYVPGIEGGTGEVFNWDLAVEAKQFGNPVSNRLVD</sequence>
<dbReference type="PANTHER" id="PTHR42894:SF1">
    <property type="entry name" value="N-(5'-PHOSPHORIBOSYL)ANTHRANILATE ISOMERASE"/>
    <property type="match status" value="1"/>
</dbReference>
<evidence type="ECO:0000256" key="1">
    <source>
        <dbReference type="ARBA" id="ARBA00004664"/>
    </source>
</evidence>
<name>X1VX40_9ZZZZ</name>
<dbReference type="GO" id="GO:0004640">
    <property type="term" value="F:phosphoribosylanthranilate isomerase activity"/>
    <property type="evidence" value="ECO:0007669"/>
    <property type="project" value="UniProtKB-EC"/>
</dbReference>
<keyword evidence="4" id="KW-0822">Tryptophan biosynthesis</keyword>
<protein>
    <recommendedName>
        <fullName evidence="2">phosphoribosylanthranilate isomerase</fullName>
        <ecNumber evidence="2">5.3.1.24</ecNumber>
    </recommendedName>
</protein>
<comment type="caution">
    <text evidence="8">The sequence shown here is derived from an EMBL/GenBank/DDBJ whole genome shotgun (WGS) entry which is preliminary data.</text>
</comment>
<comment type="pathway">
    <text evidence="1">Amino-acid biosynthesis; L-tryptophan biosynthesis; L-tryptophan from chorismate: step 3/5.</text>
</comment>
<dbReference type="GO" id="GO:0000162">
    <property type="term" value="P:L-tryptophan biosynthetic process"/>
    <property type="evidence" value="ECO:0007669"/>
    <property type="project" value="UniProtKB-UniPathway"/>
</dbReference>
<reference evidence="8" key="1">
    <citation type="journal article" date="2014" name="Front. Microbiol.">
        <title>High frequency of phylogenetically diverse reductive dehalogenase-homologous genes in deep subseafloor sedimentary metagenomes.</title>
        <authorList>
            <person name="Kawai M."/>
            <person name="Futagami T."/>
            <person name="Toyoda A."/>
            <person name="Takaki Y."/>
            <person name="Nishi S."/>
            <person name="Hori S."/>
            <person name="Arai W."/>
            <person name="Tsubouchi T."/>
            <person name="Morono Y."/>
            <person name="Uchiyama I."/>
            <person name="Ito T."/>
            <person name="Fujiyama A."/>
            <person name="Inagaki F."/>
            <person name="Takami H."/>
        </authorList>
    </citation>
    <scope>NUCLEOTIDE SEQUENCE</scope>
    <source>
        <strain evidence="8">Expedition CK06-06</strain>
    </source>
</reference>
<dbReference type="InterPro" id="IPR044643">
    <property type="entry name" value="TrpF_fam"/>
</dbReference>
<accession>X1VX40</accession>
<dbReference type="InterPro" id="IPR011060">
    <property type="entry name" value="RibuloseP-bd_barrel"/>
</dbReference>
<dbReference type="Pfam" id="PF00697">
    <property type="entry name" value="PRAI"/>
    <property type="match status" value="1"/>
</dbReference>
<dbReference type="InterPro" id="IPR001240">
    <property type="entry name" value="PRAI_dom"/>
</dbReference>
<dbReference type="EMBL" id="BARW01027551">
    <property type="protein sequence ID" value="GAJ16055.1"/>
    <property type="molecule type" value="Genomic_DNA"/>
</dbReference>
<evidence type="ECO:0000256" key="2">
    <source>
        <dbReference type="ARBA" id="ARBA00012572"/>
    </source>
</evidence>
<feature type="domain" description="N-(5'phosphoribosyl) anthranilate isomerase (PRAI)" evidence="7">
    <location>
        <begin position="4"/>
        <end position="150"/>
    </location>
</feature>
<dbReference type="HAMAP" id="MF_00135">
    <property type="entry name" value="PRAI"/>
    <property type="match status" value="1"/>
</dbReference>
<keyword evidence="3" id="KW-0028">Amino-acid biosynthesis</keyword>
<dbReference type="InterPro" id="IPR013785">
    <property type="entry name" value="Aldolase_TIM"/>
</dbReference>
<dbReference type="SUPFAM" id="SSF51366">
    <property type="entry name" value="Ribulose-phoshate binding barrel"/>
    <property type="match status" value="1"/>
</dbReference>
<proteinExistence type="inferred from homology"/>
<dbReference type="Gene3D" id="3.20.20.70">
    <property type="entry name" value="Aldolase class I"/>
    <property type="match status" value="1"/>
</dbReference>
<gene>
    <name evidence="8" type="ORF">S12H4_44679</name>
</gene>
<evidence type="ECO:0000256" key="3">
    <source>
        <dbReference type="ARBA" id="ARBA00022605"/>
    </source>
</evidence>
<dbReference type="EC" id="5.3.1.24" evidence="2"/>
<dbReference type="UniPathway" id="UPA00035">
    <property type="reaction ID" value="UER00042"/>
</dbReference>
<dbReference type="CDD" id="cd00405">
    <property type="entry name" value="PRAI"/>
    <property type="match status" value="1"/>
</dbReference>
<evidence type="ECO:0000256" key="4">
    <source>
        <dbReference type="ARBA" id="ARBA00022822"/>
    </source>
</evidence>
<evidence type="ECO:0000259" key="7">
    <source>
        <dbReference type="Pfam" id="PF00697"/>
    </source>
</evidence>
<keyword evidence="6" id="KW-0413">Isomerase</keyword>
<dbReference type="AlphaFoldDB" id="X1VX40"/>
<evidence type="ECO:0000313" key="8">
    <source>
        <dbReference type="EMBL" id="GAJ16055.1"/>
    </source>
</evidence>
<evidence type="ECO:0000256" key="6">
    <source>
        <dbReference type="ARBA" id="ARBA00023235"/>
    </source>
</evidence>